<evidence type="ECO:0000313" key="1">
    <source>
        <dbReference type="EMBL" id="EUK18830.1"/>
    </source>
</evidence>
<dbReference type="Proteomes" id="UP000019250">
    <property type="component" value="Unassembled WGS sequence"/>
</dbReference>
<organism evidence="1 2">
    <name type="scientific">Commensalibacter papalotli</name>
    <name type="common">ex Servin-Garciduenas et al. 2014</name>
    <dbReference type="NCBI Taxonomy" id="1208583"/>
    <lineage>
        <taxon>Bacteria</taxon>
        <taxon>Pseudomonadati</taxon>
        <taxon>Pseudomonadota</taxon>
        <taxon>Alphaproteobacteria</taxon>
        <taxon>Acetobacterales</taxon>
        <taxon>Acetobacteraceae</taxon>
    </lineage>
</organism>
<keyword evidence="2" id="KW-1185">Reference proteome</keyword>
<sequence>MGETISVGTKAIANAFIHRKLKYKFIGGKNQAGKKVFISNNKDNSLMLEHYRSEVKINAYGGSVLEQATITIYNMPINLANVISTVGFYNNEAWQTQTQIEVYATTDSSTEENPVWTKIFTGNIMVSYADMNAQPNVNVRIEAQTMGGTNLMPADSISFKGKVQAEDVIKGIINKYQKRYSDTPNGLTTVKNLGVTATLNNPNYSGPLLNQLQTCANDADFEYSINGGILYMFPSGGDVQFSPLTFSPATGMIGYPSYSGNGIVIRSLFKPTLKWAQKVRVNTNGQFKPADGIWQYMVSMEHDLSCEMPGGPWFTTIEMANQNTRGAMGDGG</sequence>
<reference evidence="1 2" key="1">
    <citation type="journal article" date="2014" name="Genome Announc.">
        <title>Draft Genome Sequence of Commensalibacter papalotli MX01, a Symbiont Identified from the Guts of Overwintering Monarch Butterflies.</title>
        <authorList>
            <person name="Servin-Garciduenas L.E."/>
            <person name="Sanchez-Quinto A."/>
            <person name="Martinez-Romero E."/>
        </authorList>
    </citation>
    <scope>NUCLEOTIDE SEQUENCE [LARGE SCALE GENOMIC DNA]</scope>
    <source>
        <strain evidence="2">MX-MONARCH01</strain>
    </source>
</reference>
<dbReference type="RefSeq" id="WP_034337180.1">
    <property type="nucleotide sequence ID" value="NZ_ATSX01000001.1"/>
</dbReference>
<evidence type="ECO:0000313" key="2">
    <source>
        <dbReference type="Proteomes" id="UP000019250"/>
    </source>
</evidence>
<name>W7DUZ7_9PROT</name>
<accession>W7DUZ7</accession>
<dbReference type="EMBL" id="ATSX01000001">
    <property type="protein sequence ID" value="EUK18830.1"/>
    <property type="molecule type" value="Genomic_DNA"/>
</dbReference>
<dbReference type="InterPro" id="IPR054496">
    <property type="entry name" value="E217_GP41"/>
</dbReference>
<dbReference type="OrthoDB" id="5690318at2"/>
<protein>
    <submittedName>
        <fullName evidence="1">Uncharacterized protein</fullName>
    </submittedName>
</protein>
<gene>
    <name evidence="1" type="ORF">COMX_03740</name>
</gene>
<dbReference type="AlphaFoldDB" id="W7DUZ7"/>
<proteinExistence type="predicted"/>
<comment type="caution">
    <text evidence="1">The sequence shown here is derived from an EMBL/GenBank/DDBJ whole genome shotgun (WGS) entry which is preliminary data.</text>
</comment>
<dbReference type="Pfam" id="PF22759">
    <property type="entry name" value="E217_GP41"/>
    <property type="match status" value="1"/>
</dbReference>